<proteinExistence type="predicted"/>
<dbReference type="AlphaFoldDB" id="A0A3M7TU24"/>
<evidence type="ECO:0000313" key="3">
    <source>
        <dbReference type="Proteomes" id="UP000278746"/>
    </source>
</evidence>
<feature type="signal peptide" evidence="1">
    <location>
        <begin position="1"/>
        <end position="26"/>
    </location>
</feature>
<gene>
    <name evidence="2" type="ORF">EBO34_00460</name>
</gene>
<protein>
    <submittedName>
        <fullName evidence="2">Uncharacterized protein</fullName>
    </submittedName>
</protein>
<evidence type="ECO:0000313" key="2">
    <source>
        <dbReference type="EMBL" id="RNA68482.1"/>
    </source>
</evidence>
<dbReference type="RefSeq" id="WP_122896007.1">
    <property type="nucleotide sequence ID" value="NZ_RHIB01000001.1"/>
</dbReference>
<accession>A0A3M7TU24</accession>
<sequence>MPELQQSTFRAVWLGAVLAAAMVLTAGCTDKAAPESAEAAKPLVAETQSGDFLLRLVSEKPFYYSDEEVKLTAKLKYIGEKDRVTLSHKSSPFQYRIQEMTRGVDIPLTMEAITRETELKRDHWYDESFVKAGVDLFDEAARDNEFIRSFEESDTFPAGEYEIELNSDFYVQMDGEEVQQLVTTGLIITVGKK</sequence>
<feature type="chain" id="PRO_5039121889" evidence="1">
    <location>
        <begin position="27"/>
        <end position="193"/>
    </location>
</feature>
<dbReference type="Proteomes" id="UP000278746">
    <property type="component" value="Unassembled WGS sequence"/>
</dbReference>
<keyword evidence="3" id="KW-1185">Reference proteome</keyword>
<reference evidence="2 3" key="1">
    <citation type="submission" date="2018-10" db="EMBL/GenBank/DDBJ databases">
        <title>Bacillus Keqinensis sp. nov., a moderately halophilic bacterium isolated from a saline-alkaline lake.</title>
        <authorList>
            <person name="Wang H."/>
        </authorList>
    </citation>
    <scope>NUCLEOTIDE SEQUENCE [LARGE SCALE GENOMIC DNA]</scope>
    <source>
        <strain evidence="2 3">KQ-3</strain>
    </source>
</reference>
<dbReference type="EMBL" id="RHIB01000001">
    <property type="protein sequence ID" value="RNA68482.1"/>
    <property type="molecule type" value="Genomic_DNA"/>
</dbReference>
<keyword evidence="1" id="KW-0732">Signal</keyword>
<dbReference type="OrthoDB" id="2426241at2"/>
<organism evidence="2 3">
    <name type="scientific">Alteribacter keqinensis</name>
    <dbReference type="NCBI Taxonomy" id="2483800"/>
    <lineage>
        <taxon>Bacteria</taxon>
        <taxon>Bacillati</taxon>
        <taxon>Bacillota</taxon>
        <taxon>Bacilli</taxon>
        <taxon>Bacillales</taxon>
        <taxon>Bacillaceae</taxon>
        <taxon>Alteribacter</taxon>
    </lineage>
</organism>
<comment type="caution">
    <text evidence="2">The sequence shown here is derived from an EMBL/GenBank/DDBJ whole genome shotgun (WGS) entry which is preliminary data.</text>
</comment>
<evidence type="ECO:0000256" key="1">
    <source>
        <dbReference type="SAM" id="SignalP"/>
    </source>
</evidence>
<name>A0A3M7TU24_9BACI</name>